<dbReference type="Proteomes" id="UP000657592">
    <property type="component" value="Unassembled WGS sequence"/>
</dbReference>
<dbReference type="InterPro" id="IPR007159">
    <property type="entry name" value="SpoVT-AbrB_dom"/>
</dbReference>
<reference evidence="2" key="2">
    <citation type="submission" date="2020-09" db="EMBL/GenBank/DDBJ databases">
        <authorList>
            <person name="Sun Q."/>
            <person name="Zhou Y."/>
        </authorList>
    </citation>
    <scope>NUCLEOTIDE SEQUENCE</scope>
    <source>
        <strain evidence="2">CGMCC 1.15794</strain>
    </source>
</reference>
<dbReference type="SMART" id="SM00966">
    <property type="entry name" value="SpoVT_AbrB"/>
    <property type="match status" value="1"/>
</dbReference>
<protein>
    <submittedName>
        <fullName evidence="2">AbrB family transcriptional regulator</fullName>
    </submittedName>
</protein>
<organism evidence="2 3">
    <name type="scientific">Microbacterium album</name>
    <dbReference type="NCBI Taxonomy" id="2053191"/>
    <lineage>
        <taxon>Bacteria</taxon>
        <taxon>Bacillati</taxon>
        <taxon>Actinomycetota</taxon>
        <taxon>Actinomycetes</taxon>
        <taxon>Micrococcales</taxon>
        <taxon>Microbacteriaceae</taxon>
        <taxon>Microbacterium</taxon>
    </lineage>
</organism>
<keyword evidence="3" id="KW-1185">Reference proteome</keyword>
<proteinExistence type="predicted"/>
<accession>A0A917IGG6</accession>
<evidence type="ECO:0000259" key="1">
    <source>
        <dbReference type="SMART" id="SM00966"/>
    </source>
</evidence>
<dbReference type="EMBL" id="BMJY01000006">
    <property type="protein sequence ID" value="GGH43917.1"/>
    <property type="molecule type" value="Genomic_DNA"/>
</dbReference>
<dbReference type="AlphaFoldDB" id="A0A917IGG6"/>
<gene>
    <name evidence="2" type="ORF">GCM10010921_18230</name>
</gene>
<dbReference type="GO" id="GO:0003677">
    <property type="term" value="F:DNA binding"/>
    <property type="evidence" value="ECO:0007669"/>
    <property type="project" value="InterPro"/>
</dbReference>
<dbReference type="NCBIfam" id="TIGR01439">
    <property type="entry name" value="lp_hng_hel_AbrB"/>
    <property type="match status" value="1"/>
</dbReference>
<dbReference type="RefSeq" id="WP_188755963.1">
    <property type="nucleotide sequence ID" value="NZ_BMJY01000006.1"/>
</dbReference>
<evidence type="ECO:0000313" key="2">
    <source>
        <dbReference type="EMBL" id="GGH43917.1"/>
    </source>
</evidence>
<comment type="caution">
    <text evidence="2">The sequence shown here is derived from an EMBL/GenBank/DDBJ whole genome shotgun (WGS) entry which is preliminary data.</text>
</comment>
<feature type="domain" description="SpoVT-AbrB" evidence="1">
    <location>
        <begin position="10"/>
        <end position="57"/>
    </location>
</feature>
<reference evidence="2" key="1">
    <citation type="journal article" date="2014" name="Int. J. Syst. Evol. Microbiol.">
        <title>Complete genome sequence of Corynebacterium casei LMG S-19264T (=DSM 44701T), isolated from a smear-ripened cheese.</title>
        <authorList>
            <consortium name="US DOE Joint Genome Institute (JGI-PGF)"/>
            <person name="Walter F."/>
            <person name="Albersmeier A."/>
            <person name="Kalinowski J."/>
            <person name="Ruckert C."/>
        </authorList>
    </citation>
    <scope>NUCLEOTIDE SEQUENCE</scope>
    <source>
        <strain evidence="2">CGMCC 1.15794</strain>
    </source>
</reference>
<sequence>MSTAEFHGYVSVQRRGVIALPAELRQRLHLDEPGAQLEVTERPDGVVELRPSLPVPADQAWFWTERWQQREREVDEHVAAGEVTTFDTGEDFLAHVDRLDESS</sequence>
<evidence type="ECO:0000313" key="3">
    <source>
        <dbReference type="Proteomes" id="UP000657592"/>
    </source>
</evidence>
<name>A0A917IGG6_9MICO</name>